<protein>
    <recommendedName>
        <fullName evidence="2">ATP-grasp domain-containing protein</fullName>
    </recommendedName>
</protein>
<evidence type="ECO:0008006" key="2">
    <source>
        <dbReference type="Google" id="ProtNLM"/>
    </source>
</evidence>
<reference evidence="1" key="1">
    <citation type="submission" date="2024-07" db="EMBL/GenBank/DDBJ databases">
        <authorList>
            <person name="Yu S.T."/>
        </authorList>
    </citation>
    <scope>NUCLEOTIDE SEQUENCE</scope>
    <source>
        <strain evidence="1">R08</strain>
    </source>
</reference>
<accession>A0AB39MB11</accession>
<dbReference type="AlphaFoldDB" id="A0AB39MB11"/>
<organism evidence="1">
    <name type="scientific">Streptomyces sp. R08</name>
    <dbReference type="NCBI Taxonomy" id="3238624"/>
    <lineage>
        <taxon>Bacteria</taxon>
        <taxon>Bacillati</taxon>
        <taxon>Actinomycetota</taxon>
        <taxon>Actinomycetes</taxon>
        <taxon>Kitasatosporales</taxon>
        <taxon>Streptomycetaceae</taxon>
        <taxon>Streptomyces</taxon>
    </lineage>
</organism>
<name>A0AB39MB11_9ACTN</name>
<dbReference type="EMBL" id="CP163431">
    <property type="protein sequence ID" value="XDQ03467.1"/>
    <property type="molecule type" value="Genomic_DNA"/>
</dbReference>
<gene>
    <name evidence="1" type="ORF">AB5J58_26420</name>
</gene>
<dbReference type="Gene3D" id="3.40.50.20">
    <property type="match status" value="1"/>
</dbReference>
<sequence length="246" mass="25296">MTVVVLHRRSLGDLPYGEWLGGDAIVVDSSTTAADSASATAELAVLSLASNTHVTALVALHPDDQIRAGALRDRLGLPGQTRDEAVVGADAIRAADLLGAAGVPVVPRAPAATIPDLYRAAHTWGYPLVVRRRRGPERAVVAGLADESALRAFVRGGLAEGDTAATAGLTVEPATTGPRHRGPGNPATDAALAALPAVPGHPFEVDAVQDALGTWRVDTVRYTGDTADARHLVGAQARQLESAEAV</sequence>
<dbReference type="SUPFAM" id="SSF56059">
    <property type="entry name" value="Glutathione synthetase ATP-binding domain-like"/>
    <property type="match status" value="1"/>
</dbReference>
<proteinExistence type="predicted"/>
<evidence type="ECO:0000313" key="1">
    <source>
        <dbReference type="EMBL" id="XDQ03467.1"/>
    </source>
</evidence>
<dbReference type="RefSeq" id="WP_369189352.1">
    <property type="nucleotide sequence ID" value="NZ_CP163431.1"/>
</dbReference>